<evidence type="ECO:0000313" key="3">
    <source>
        <dbReference type="Proteomes" id="UP000316598"/>
    </source>
</evidence>
<name>A0A5C5WYS5_9BACT</name>
<proteinExistence type="predicted"/>
<organism evidence="2 3">
    <name type="scientific">Rubripirellula amarantea</name>
    <dbReference type="NCBI Taxonomy" id="2527999"/>
    <lineage>
        <taxon>Bacteria</taxon>
        <taxon>Pseudomonadati</taxon>
        <taxon>Planctomycetota</taxon>
        <taxon>Planctomycetia</taxon>
        <taxon>Pirellulales</taxon>
        <taxon>Pirellulaceae</taxon>
        <taxon>Rubripirellula</taxon>
    </lineage>
</organism>
<feature type="region of interest" description="Disordered" evidence="1">
    <location>
        <begin position="1"/>
        <end position="22"/>
    </location>
</feature>
<sequence>MTTNFPDMASPESSSSTVEGSSIRANRIDGWEEFLKRPSPLRVASVRDVFGEPSEGGQIYRWGVAVATGAACDPVTEAITRLSCDGKVRKKDRDVDLLVAVDAAIEQFNDPTTPSLTLAASAVRWAVAVDRLLEIVEEHRAHELLRSLLDLHEAILSRASMECPLHLILGGELGLTLAWRLPDLEATRKLRDMSIEAVAQWCSGEDESVASAIEGAVNSRLVLASLIRCKSLVQKKTLPRPRKTKALEEQDKLSVVGSSSAGPALKRTMRRTGDLLATWVVALTSPGGVSAFSNASSRDVKDDVGGNGLLDRATHFDREALVPALTAALGSHPTGGRLAWEVSLPDSMWCENDAKLAVLMPEWDVRKGRTVIDFQGDSLSLEVFAGKSLALSGVVETNVEVDGEALQSEGDWDEICRFSDDDVHYLELEQPWSGGWVLQRQFLLLRDDRCLLFADTILPDAKNDDSIDLTRAKIQSTVSLPVGPQVVVKANDEIREILLGDVSGKQADRALVIPISASEWKVGPTRAKLHVQASSADSPSRLVFTSSGTGNLYLPVWIDFERRRFNRDRTWRTLTVADALRICRPEEASAYRVQSGSEQWCVYRSLGESRCRTFLGKHMMANFFVSRFDMGDGVHESLITVDDEEV</sequence>
<gene>
    <name evidence="2" type="ORF">Pla22_27090</name>
</gene>
<reference evidence="2 3" key="1">
    <citation type="submission" date="2019-02" db="EMBL/GenBank/DDBJ databases">
        <title>Deep-cultivation of Planctomycetes and their phenomic and genomic characterization uncovers novel biology.</title>
        <authorList>
            <person name="Wiegand S."/>
            <person name="Jogler M."/>
            <person name="Boedeker C."/>
            <person name="Pinto D."/>
            <person name="Vollmers J."/>
            <person name="Rivas-Marin E."/>
            <person name="Kohn T."/>
            <person name="Peeters S.H."/>
            <person name="Heuer A."/>
            <person name="Rast P."/>
            <person name="Oberbeckmann S."/>
            <person name="Bunk B."/>
            <person name="Jeske O."/>
            <person name="Meyerdierks A."/>
            <person name="Storesund J.E."/>
            <person name="Kallscheuer N."/>
            <person name="Luecker S."/>
            <person name="Lage O.M."/>
            <person name="Pohl T."/>
            <person name="Merkel B.J."/>
            <person name="Hornburger P."/>
            <person name="Mueller R.-W."/>
            <person name="Bruemmer F."/>
            <person name="Labrenz M."/>
            <person name="Spormann A.M."/>
            <person name="Op Den Camp H."/>
            <person name="Overmann J."/>
            <person name="Amann R."/>
            <person name="Jetten M.S.M."/>
            <person name="Mascher T."/>
            <person name="Medema M.H."/>
            <person name="Devos D.P."/>
            <person name="Kaster A.-K."/>
            <person name="Ovreas L."/>
            <person name="Rohde M."/>
            <person name="Galperin M.Y."/>
            <person name="Jogler C."/>
        </authorList>
    </citation>
    <scope>NUCLEOTIDE SEQUENCE [LARGE SCALE GENOMIC DNA]</scope>
    <source>
        <strain evidence="2 3">Pla22</strain>
    </source>
</reference>
<feature type="compositionally biased region" description="Low complexity" evidence="1">
    <location>
        <begin position="10"/>
        <end position="22"/>
    </location>
</feature>
<protein>
    <submittedName>
        <fullName evidence="2">Uncharacterized protein</fullName>
    </submittedName>
</protein>
<evidence type="ECO:0000256" key="1">
    <source>
        <dbReference type="SAM" id="MobiDB-lite"/>
    </source>
</evidence>
<dbReference type="OrthoDB" id="277106at2"/>
<accession>A0A5C5WYS5</accession>
<evidence type="ECO:0000313" key="2">
    <source>
        <dbReference type="EMBL" id="TWT55055.1"/>
    </source>
</evidence>
<dbReference type="RefSeq" id="WP_146514995.1">
    <property type="nucleotide sequence ID" value="NZ_SJPI01000001.1"/>
</dbReference>
<comment type="caution">
    <text evidence="2">The sequence shown here is derived from an EMBL/GenBank/DDBJ whole genome shotgun (WGS) entry which is preliminary data.</text>
</comment>
<dbReference type="Proteomes" id="UP000316598">
    <property type="component" value="Unassembled WGS sequence"/>
</dbReference>
<dbReference type="EMBL" id="SJPI01000001">
    <property type="protein sequence ID" value="TWT55055.1"/>
    <property type="molecule type" value="Genomic_DNA"/>
</dbReference>
<keyword evidence="3" id="KW-1185">Reference proteome</keyword>
<dbReference type="AlphaFoldDB" id="A0A5C5WYS5"/>